<evidence type="ECO:0000256" key="1">
    <source>
        <dbReference type="SAM" id="MobiDB-lite"/>
    </source>
</evidence>
<feature type="region of interest" description="Disordered" evidence="1">
    <location>
        <begin position="38"/>
        <end position="126"/>
    </location>
</feature>
<dbReference type="EMBL" id="CP003065">
    <property type="protein sequence ID" value="AEV68001.1"/>
    <property type="molecule type" value="Genomic_DNA"/>
</dbReference>
<accession>G8M0F6</accession>
<dbReference type="STRING" id="720554.Clocl_1350"/>
<reference evidence="3" key="1">
    <citation type="submission" date="2011-12" db="EMBL/GenBank/DDBJ databases">
        <title>Complete sequence of Clostridium clariflavum DSM 19732.</title>
        <authorList>
            <consortium name="US DOE Joint Genome Institute"/>
            <person name="Lucas S."/>
            <person name="Han J."/>
            <person name="Lapidus A."/>
            <person name="Cheng J.-F."/>
            <person name="Goodwin L."/>
            <person name="Pitluck S."/>
            <person name="Peters L."/>
            <person name="Teshima H."/>
            <person name="Detter J.C."/>
            <person name="Han C."/>
            <person name="Tapia R."/>
            <person name="Land M."/>
            <person name="Hauser L."/>
            <person name="Kyrpides N."/>
            <person name="Ivanova N."/>
            <person name="Pagani I."/>
            <person name="Kitzmiller T."/>
            <person name="Lynd L."/>
            <person name="Izquierdo J."/>
            <person name="Woyke T."/>
        </authorList>
    </citation>
    <scope>NUCLEOTIDE SEQUENCE [LARGE SCALE GENOMIC DNA]</scope>
    <source>
        <strain evidence="3">DSM 19732 / NBRC 101661 / EBR45</strain>
    </source>
</reference>
<protein>
    <submittedName>
        <fullName evidence="2">Uncharacterized protein</fullName>
    </submittedName>
</protein>
<name>G8M0F6_ACECE</name>
<dbReference type="HOGENOM" id="CLU_1515337_0_0_9"/>
<proteinExistence type="predicted"/>
<evidence type="ECO:0000313" key="3">
    <source>
        <dbReference type="Proteomes" id="UP000005435"/>
    </source>
</evidence>
<dbReference type="AlphaFoldDB" id="G8M0F6"/>
<organism evidence="2 3">
    <name type="scientific">Acetivibrio clariflavus (strain DSM 19732 / NBRC 101661 / EBR45)</name>
    <name type="common">Clostridium clariflavum</name>
    <dbReference type="NCBI Taxonomy" id="720554"/>
    <lineage>
        <taxon>Bacteria</taxon>
        <taxon>Bacillati</taxon>
        <taxon>Bacillota</taxon>
        <taxon>Clostridia</taxon>
        <taxon>Eubacteriales</taxon>
        <taxon>Oscillospiraceae</taxon>
        <taxon>Acetivibrio</taxon>
    </lineage>
</organism>
<dbReference type="RefSeq" id="WP_014254615.1">
    <property type="nucleotide sequence ID" value="NC_016627.1"/>
</dbReference>
<evidence type="ECO:0000313" key="2">
    <source>
        <dbReference type="EMBL" id="AEV68001.1"/>
    </source>
</evidence>
<dbReference type="Proteomes" id="UP000005435">
    <property type="component" value="Chromosome"/>
</dbReference>
<feature type="compositionally biased region" description="Polar residues" evidence="1">
    <location>
        <begin position="42"/>
        <end position="87"/>
    </location>
</feature>
<reference evidence="2 3" key="2">
    <citation type="journal article" date="2012" name="Stand. Genomic Sci.">
        <title>Complete Genome Sequence of Clostridium clariflavum DSM 19732.</title>
        <authorList>
            <person name="Izquierdo J.A."/>
            <person name="Goodwin L."/>
            <person name="Davenport K.W."/>
            <person name="Teshima H."/>
            <person name="Bruce D."/>
            <person name="Detter C."/>
            <person name="Tapia R."/>
            <person name="Han S."/>
            <person name="Land M."/>
            <person name="Hauser L."/>
            <person name="Jeffries C.D."/>
            <person name="Han J."/>
            <person name="Pitluck S."/>
            <person name="Nolan M."/>
            <person name="Chen A."/>
            <person name="Huntemann M."/>
            <person name="Mavromatis K."/>
            <person name="Mikhailova N."/>
            <person name="Liolios K."/>
            <person name="Woyke T."/>
            <person name="Lynd L.R."/>
        </authorList>
    </citation>
    <scope>NUCLEOTIDE SEQUENCE [LARGE SCALE GENOMIC DNA]</scope>
    <source>
        <strain evidence="3">DSM 19732 / NBRC 101661 / EBR45</strain>
    </source>
</reference>
<gene>
    <name evidence="2" type="ordered locus">Clocl_1350</name>
</gene>
<feature type="compositionally biased region" description="Basic and acidic residues" evidence="1">
    <location>
        <begin position="116"/>
        <end position="125"/>
    </location>
</feature>
<dbReference type="KEGG" id="ccl:Clocl_1350"/>
<sequence length="177" mass="20273">MANYKYENAKKMSDNLQKEQRLESLLYQPLLDQLFPFGVPGNTATPNRPSSNRTIQNRSPVNRPNQNSNRPVQNNSRPNRPNKNQNKTLERTKNLKSTGKEGALSPSKIQGNENTIKSKDKKDMHNTNYQEGQDITINKNNLKKSLNFSNMSSEDILKGFIFSEIIGKPKALRRGRW</sequence>
<keyword evidence="3" id="KW-1185">Reference proteome</keyword>